<protein>
    <recommendedName>
        <fullName evidence="4">Histidine kinase</fullName>
    </recommendedName>
</protein>
<dbReference type="EMBL" id="JAJNEC010000004">
    <property type="protein sequence ID" value="MCD2422182.1"/>
    <property type="molecule type" value="Genomic_DNA"/>
</dbReference>
<evidence type="ECO:0000313" key="3">
    <source>
        <dbReference type="Proteomes" id="UP001199816"/>
    </source>
</evidence>
<comment type="caution">
    <text evidence="2">The sequence shown here is derived from an EMBL/GenBank/DDBJ whole genome shotgun (WGS) entry which is preliminary data.</text>
</comment>
<proteinExistence type="predicted"/>
<dbReference type="RefSeq" id="WP_231003085.1">
    <property type="nucleotide sequence ID" value="NZ_JAJNEC010000004.1"/>
</dbReference>
<organism evidence="2 3">
    <name type="scientific">Niabella pedocola</name>
    <dbReference type="NCBI Taxonomy" id="1752077"/>
    <lineage>
        <taxon>Bacteria</taxon>
        <taxon>Pseudomonadati</taxon>
        <taxon>Bacteroidota</taxon>
        <taxon>Chitinophagia</taxon>
        <taxon>Chitinophagales</taxon>
        <taxon>Chitinophagaceae</taxon>
        <taxon>Niabella</taxon>
    </lineage>
</organism>
<evidence type="ECO:0000256" key="1">
    <source>
        <dbReference type="SAM" id="Phobius"/>
    </source>
</evidence>
<evidence type="ECO:0000313" key="2">
    <source>
        <dbReference type="EMBL" id="MCD2422182.1"/>
    </source>
</evidence>
<evidence type="ECO:0008006" key="4">
    <source>
        <dbReference type="Google" id="ProtNLM"/>
    </source>
</evidence>
<feature type="transmembrane region" description="Helical" evidence="1">
    <location>
        <begin position="37"/>
        <end position="59"/>
    </location>
</feature>
<name>A0ABS8PM55_9BACT</name>
<dbReference type="Proteomes" id="UP001199816">
    <property type="component" value="Unassembled WGS sequence"/>
</dbReference>
<reference evidence="2 3" key="1">
    <citation type="submission" date="2021-11" db="EMBL/GenBank/DDBJ databases">
        <title>Genomic of Niabella pedocola.</title>
        <authorList>
            <person name="Wu T."/>
        </authorList>
    </citation>
    <scope>NUCLEOTIDE SEQUENCE [LARGE SCALE GENOMIC DNA]</scope>
    <source>
        <strain evidence="2 3">JCM 31011</strain>
    </source>
</reference>
<gene>
    <name evidence="2" type="ORF">LQ567_05365</name>
</gene>
<keyword evidence="1" id="KW-0472">Membrane</keyword>
<feature type="transmembrane region" description="Helical" evidence="1">
    <location>
        <begin position="12"/>
        <end position="31"/>
    </location>
</feature>
<feature type="transmembrane region" description="Helical" evidence="1">
    <location>
        <begin position="103"/>
        <end position="121"/>
    </location>
</feature>
<accession>A0ABS8PM55</accession>
<keyword evidence="1" id="KW-1133">Transmembrane helix</keyword>
<keyword evidence="3" id="KW-1185">Reference proteome</keyword>
<sequence>MKLMIRDNRDMYKFAAGYFVFYMMICFSLPAQTTGIWLRNGIFCFFQAFLPYLLLLRLFPYKKVRCMVFLGGIVSLNYSLGYGLEQLFRPVSIDQYIDETYPLLMTIVLYGVLFFFVRYAGLKAIAEQQQQIGDYEAMLDQYRRQLPQEILFKQLEKIEELVNNESPEALPAIVKLSDQLRGVIY</sequence>
<keyword evidence="1" id="KW-0812">Transmembrane</keyword>
<feature type="transmembrane region" description="Helical" evidence="1">
    <location>
        <begin position="66"/>
        <end position="83"/>
    </location>
</feature>